<evidence type="ECO:0000256" key="11">
    <source>
        <dbReference type="SAM" id="Phobius"/>
    </source>
</evidence>
<dbReference type="InterPro" id="IPR027359">
    <property type="entry name" value="Volt_channel_dom_sf"/>
</dbReference>
<evidence type="ECO:0000313" key="13">
    <source>
        <dbReference type="EMBL" id="MBL6079168.1"/>
    </source>
</evidence>
<protein>
    <submittedName>
        <fullName evidence="13">Two pore domain potassium channel family protein</fullName>
    </submittedName>
</protein>
<feature type="transmembrane region" description="Helical" evidence="11">
    <location>
        <begin position="27"/>
        <end position="48"/>
    </location>
</feature>
<dbReference type="SUPFAM" id="SSF81324">
    <property type="entry name" value="Voltage-gated potassium channels"/>
    <property type="match status" value="1"/>
</dbReference>
<keyword evidence="7 11" id="KW-1133">Transmembrane helix</keyword>
<evidence type="ECO:0000256" key="10">
    <source>
        <dbReference type="ARBA" id="ARBA00023303"/>
    </source>
</evidence>
<reference evidence="13 14" key="1">
    <citation type="submission" date="2021-01" db="EMBL/GenBank/DDBJ databases">
        <title>Belnapia mucosa sp. nov. and Belnapia arida sp. nov., isolated from the Tabernas Desert (Almeria, Spain).</title>
        <authorList>
            <person name="Molina-Menor E."/>
            <person name="Vidal-Verdu A."/>
            <person name="Calonge A."/>
            <person name="Satari L."/>
            <person name="Pereto J."/>
            <person name="Porcar M."/>
        </authorList>
    </citation>
    <scope>NUCLEOTIDE SEQUENCE [LARGE SCALE GENOMIC DNA]</scope>
    <source>
        <strain evidence="13 14">T18</strain>
    </source>
</reference>
<feature type="domain" description="Potassium channel" evidence="12">
    <location>
        <begin position="152"/>
        <end position="223"/>
    </location>
</feature>
<comment type="subcellular location">
    <subcellularLocation>
        <location evidence="1">Membrane</location>
        <topology evidence="1">Multi-pass membrane protein</topology>
    </subcellularLocation>
</comment>
<dbReference type="InterPro" id="IPR013099">
    <property type="entry name" value="K_chnl_dom"/>
</dbReference>
<dbReference type="PANTHER" id="PTHR10027:SF10">
    <property type="entry name" value="SLOWPOKE 2, ISOFORM D"/>
    <property type="match status" value="1"/>
</dbReference>
<evidence type="ECO:0000256" key="2">
    <source>
        <dbReference type="ARBA" id="ARBA00022448"/>
    </source>
</evidence>
<feature type="transmembrane region" description="Helical" evidence="11">
    <location>
        <begin position="199"/>
        <end position="219"/>
    </location>
</feature>
<dbReference type="Gene3D" id="1.20.120.350">
    <property type="entry name" value="Voltage-gated potassium channels. Chain C"/>
    <property type="match status" value="1"/>
</dbReference>
<evidence type="ECO:0000256" key="7">
    <source>
        <dbReference type="ARBA" id="ARBA00022989"/>
    </source>
</evidence>
<comment type="caution">
    <text evidence="13">The sequence shown here is derived from an EMBL/GenBank/DDBJ whole genome shotgun (WGS) entry which is preliminary data.</text>
</comment>
<keyword evidence="6" id="KW-0630">Potassium</keyword>
<keyword evidence="8" id="KW-0406">Ion transport</keyword>
<keyword evidence="3" id="KW-0633">Potassium transport</keyword>
<dbReference type="EMBL" id="JAETWB010000005">
    <property type="protein sequence ID" value="MBL6079168.1"/>
    <property type="molecule type" value="Genomic_DNA"/>
</dbReference>
<dbReference type="Gene3D" id="1.10.287.70">
    <property type="match status" value="1"/>
</dbReference>
<dbReference type="InterPro" id="IPR047871">
    <property type="entry name" value="K_chnl_Slo-like"/>
</dbReference>
<evidence type="ECO:0000256" key="4">
    <source>
        <dbReference type="ARBA" id="ARBA00022692"/>
    </source>
</evidence>
<keyword evidence="9 11" id="KW-0472">Membrane</keyword>
<name>A0ABS1U3B2_9PROT</name>
<keyword evidence="5" id="KW-0631">Potassium channel</keyword>
<evidence type="ECO:0000256" key="5">
    <source>
        <dbReference type="ARBA" id="ARBA00022826"/>
    </source>
</evidence>
<dbReference type="PANTHER" id="PTHR10027">
    <property type="entry name" value="CALCIUM-ACTIVATED POTASSIUM CHANNEL ALPHA CHAIN"/>
    <property type="match status" value="1"/>
</dbReference>
<keyword evidence="4 11" id="KW-0812">Transmembrane</keyword>
<keyword evidence="2" id="KW-0813">Transport</keyword>
<feature type="transmembrane region" description="Helical" evidence="11">
    <location>
        <begin position="142"/>
        <end position="161"/>
    </location>
</feature>
<evidence type="ECO:0000256" key="3">
    <source>
        <dbReference type="ARBA" id="ARBA00022538"/>
    </source>
</evidence>
<proteinExistence type="predicted"/>
<sequence length="262" mass="28987">MRWPRRDRVRVVLRRLYRAEVPEARRFRYALLGLDLVSIGWIVTASFLPLSTPVLAVDVGLGLVLLAEFAARVGASARPWRSLTQPLELADLLGILSLLLAPLLHGGLGFLRVLRTLRLLHSVRLITSLRSDLPFFRQNEEAALAAAQLGVFIFVMTGVVFETQHRGNPHITNYSDALYFTVTTLTTTGFGDITLQGPLGRLLSVVIMLAGVTLFLRLAQTLFRPNKVRFSCPDCGLQRHEPDAVHCKACGILLNIPDEGEG</sequence>
<dbReference type="InterPro" id="IPR003938">
    <property type="entry name" value="K_chnl_volt-dep_EAG/ELK/ERG"/>
</dbReference>
<evidence type="ECO:0000313" key="14">
    <source>
        <dbReference type="Proteomes" id="UP000660885"/>
    </source>
</evidence>
<dbReference type="RefSeq" id="WP_202832417.1">
    <property type="nucleotide sequence ID" value="NZ_JAETWB010000005.1"/>
</dbReference>
<evidence type="ECO:0000259" key="12">
    <source>
        <dbReference type="Pfam" id="PF07885"/>
    </source>
</evidence>
<evidence type="ECO:0000256" key="1">
    <source>
        <dbReference type="ARBA" id="ARBA00004141"/>
    </source>
</evidence>
<accession>A0ABS1U3B2</accession>
<organism evidence="13 14">
    <name type="scientific">Belnapia arida</name>
    <dbReference type="NCBI Taxonomy" id="2804533"/>
    <lineage>
        <taxon>Bacteria</taxon>
        <taxon>Pseudomonadati</taxon>
        <taxon>Pseudomonadota</taxon>
        <taxon>Alphaproteobacteria</taxon>
        <taxon>Acetobacterales</taxon>
        <taxon>Roseomonadaceae</taxon>
        <taxon>Belnapia</taxon>
    </lineage>
</organism>
<keyword evidence="10 13" id="KW-0407">Ion channel</keyword>
<dbReference type="GO" id="GO:0034220">
    <property type="term" value="P:monoatomic ion transmembrane transport"/>
    <property type="evidence" value="ECO:0007669"/>
    <property type="project" value="UniProtKB-KW"/>
</dbReference>
<keyword evidence="14" id="KW-1185">Reference proteome</keyword>
<dbReference type="PRINTS" id="PR01463">
    <property type="entry name" value="EAGCHANLFMLY"/>
</dbReference>
<gene>
    <name evidence="13" type="ORF">JMJ56_14210</name>
</gene>
<evidence type="ECO:0000256" key="6">
    <source>
        <dbReference type="ARBA" id="ARBA00022958"/>
    </source>
</evidence>
<feature type="transmembrane region" description="Helical" evidence="11">
    <location>
        <begin position="92"/>
        <end position="114"/>
    </location>
</feature>
<dbReference type="Proteomes" id="UP000660885">
    <property type="component" value="Unassembled WGS sequence"/>
</dbReference>
<dbReference type="Pfam" id="PF07885">
    <property type="entry name" value="Ion_trans_2"/>
    <property type="match status" value="1"/>
</dbReference>
<evidence type="ECO:0000256" key="9">
    <source>
        <dbReference type="ARBA" id="ARBA00023136"/>
    </source>
</evidence>
<evidence type="ECO:0000256" key="8">
    <source>
        <dbReference type="ARBA" id="ARBA00023065"/>
    </source>
</evidence>